<sequence length="75" mass="8597">MVTTPTTDPRLNCHAVTRHQTLHLSTNCFYYPSTLMTNNHWFFNYEVCTSQFLEVVNITSTDSNSLHSHSDIMGS</sequence>
<reference evidence="1" key="1">
    <citation type="submission" date="2012-05" db="EMBL/GenBank/DDBJ databases">
        <authorList>
            <person name="Krishnakumar V."/>
            <person name="Cheung F."/>
            <person name="Xiao Y."/>
            <person name="Chan A."/>
            <person name="Moskal W.A."/>
            <person name="Town C.D."/>
        </authorList>
    </citation>
    <scope>NUCLEOTIDE SEQUENCE</scope>
</reference>
<dbReference type="AlphaFoldDB" id="I3SH73"/>
<proteinExistence type="evidence at transcript level"/>
<organism evidence="1">
    <name type="scientific">Lotus japonicus</name>
    <name type="common">Lotus corniculatus var. japonicus</name>
    <dbReference type="NCBI Taxonomy" id="34305"/>
    <lineage>
        <taxon>Eukaryota</taxon>
        <taxon>Viridiplantae</taxon>
        <taxon>Streptophyta</taxon>
        <taxon>Embryophyta</taxon>
        <taxon>Tracheophyta</taxon>
        <taxon>Spermatophyta</taxon>
        <taxon>Magnoliopsida</taxon>
        <taxon>eudicotyledons</taxon>
        <taxon>Gunneridae</taxon>
        <taxon>Pentapetalae</taxon>
        <taxon>rosids</taxon>
        <taxon>fabids</taxon>
        <taxon>Fabales</taxon>
        <taxon>Fabaceae</taxon>
        <taxon>Papilionoideae</taxon>
        <taxon>50 kb inversion clade</taxon>
        <taxon>NPAAA clade</taxon>
        <taxon>Hologalegina</taxon>
        <taxon>robinioid clade</taxon>
        <taxon>Loteae</taxon>
        <taxon>Lotus</taxon>
    </lineage>
</organism>
<accession>I3SH73</accession>
<name>I3SH73_LOTJA</name>
<protein>
    <submittedName>
        <fullName evidence="1">Uncharacterized protein</fullName>
    </submittedName>
</protein>
<evidence type="ECO:0000313" key="1">
    <source>
        <dbReference type="EMBL" id="AFK39615.1"/>
    </source>
</evidence>
<dbReference type="EMBL" id="BT139820">
    <property type="protein sequence ID" value="AFK39615.1"/>
    <property type="molecule type" value="mRNA"/>
</dbReference>